<proteinExistence type="inferred from homology"/>
<dbReference type="InterPro" id="IPR006062">
    <property type="entry name" value="His_biosynth"/>
</dbReference>
<dbReference type="CDD" id="cd04723">
    <property type="entry name" value="HisA_HisF"/>
    <property type="match status" value="1"/>
</dbReference>
<dbReference type="GO" id="GO:0000105">
    <property type="term" value="P:L-histidine biosynthetic process"/>
    <property type="evidence" value="ECO:0007669"/>
    <property type="project" value="InterPro"/>
</dbReference>
<organism evidence="2">
    <name type="scientific">mine drainage metagenome</name>
    <dbReference type="NCBI Taxonomy" id="410659"/>
    <lineage>
        <taxon>unclassified sequences</taxon>
        <taxon>metagenomes</taxon>
        <taxon>ecological metagenomes</taxon>
    </lineage>
</organism>
<gene>
    <name evidence="2" type="primary">hisA_1</name>
    <name evidence="2" type="ORF">GALL_19250</name>
</gene>
<keyword evidence="2" id="KW-0413">Isomerase</keyword>
<dbReference type="InterPro" id="IPR011060">
    <property type="entry name" value="RibuloseP-bd_barrel"/>
</dbReference>
<reference evidence="2" key="1">
    <citation type="submission" date="2016-10" db="EMBL/GenBank/DDBJ databases">
        <title>Sequence of Gallionella enrichment culture.</title>
        <authorList>
            <person name="Poehlein A."/>
            <person name="Muehling M."/>
            <person name="Daniel R."/>
        </authorList>
    </citation>
    <scope>NUCLEOTIDE SEQUENCE</scope>
</reference>
<protein>
    <submittedName>
        <fullName evidence="2">1-(5-phosphoribosyl)-5-[(5-phosphoribosylamino)methylideneamino] imidazole-4-carboxamide isomerase</fullName>
        <ecNumber evidence="2">5.3.1.16</ecNumber>
    </submittedName>
</protein>
<dbReference type="InterPro" id="IPR013785">
    <property type="entry name" value="Aldolase_TIM"/>
</dbReference>
<dbReference type="GO" id="GO:0005737">
    <property type="term" value="C:cytoplasm"/>
    <property type="evidence" value="ECO:0007669"/>
    <property type="project" value="TreeGrafter"/>
</dbReference>
<dbReference type="GO" id="GO:0003949">
    <property type="term" value="F:1-(5-phosphoribosyl)-5-[(5-phosphoribosylamino)methylideneamino]imidazole-4-carboxamide isomerase activity"/>
    <property type="evidence" value="ECO:0007669"/>
    <property type="project" value="UniProtKB-EC"/>
</dbReference>
<dbReference type="EMBL" id="MLJW01000004">
    <property type="protein sequence ID" value="OIR17703.1"/>
    <property type="molecule type" value="Genomic_DNA"/>
</dbReference>
<dbReference type="SUPFAM" id="SSF51366">
    <property type="entry name" value="Ribulose-phoshate binding barrel"/>
    <property type="match status" value="1"/>
</dbReference>
<dbReference type="GO" id="GO:0000162">
    <property type="term" value="P:L-tryptophan biosynthetic process"/>
    <property type="evidence" value="ECO:0007669"/>
    <property type="project" value="TreeGrafter"/>
</dbReference>
<name>A0A1J5T9V9_9ZZZZ</name>
<comment type="similarity">
    <text evidence="1">Belongs to the HisA/HisF family.</text>
</comment>
<evidence type="ECO:0000256" key="1">
    <source>
        <dbReference type="ARBA" id="ARBA00009667"/>
    </source>
</evidence>
<dbReference type="PANTHER" id="PTHR43090">
    <property type="entry name" value="1-(5-PHOSPHORIBOSYL)-5-[(5-PHOSPHORIBOSYLAMINO)METHYLIDENEAMINO] IMIDAZOLE-4-CARBOXAMIDE ISOMERASE"/>
    <property type="match status" value="1"/>
</dbReference>
<comment type="caution">
    <text evidence="2">The sequence shown here is derived from an EMBL/GenBank/DDBJ whole genome shotgun (WGS) entry which is preliminary data.</text>
</comment>
<sequence length="229" mass="25384">MKIIPVIDLMHGVVVHAQLGMREHYQPIQSQLCRSSAPLDVVRTLLELYPFQCLYIADLDAITGQGHHLDTILQIQAQYPQLEIWLDAGIKTMESLAIWDSVRIKHVIGTENISTTNALTEISHVLHANFVLSLDFNQSVFLGNAALEKDTEHWPENIIVMTLSRVGSQLGADIERLLAIKNIANGRKIYAAGGIRNHGDIITLQNLSLSGALVATALHNLQLDPNDYN</sequence>
<accession>A0A1J5T9V9</accession>
<dbReference type="InterPro" id="IPR044524">
    <property type="entry name" value="Isoase_HisA-like"/>
</dbReference>
<dbReference type="AlphaFoldDB" id="A0A1J5T9V9"/>
<dbReference type="Gene3D" id="3.20.20.70">
    <property type="entry name" value="Aldolase class I"/>
    <property type="match status" value="1"/>
</dbReference>
<evidence type="ECO:0000313" key="2">
    <source>
        <dbReference type="EMBL" id="OIR17703.1"/>
    </source>
</evidence>
<dbReference type="EC" id="5.3.1.16" evidence="2"/>
<dbReference type="Pfam" id="PF00977">
    <property type="entry name" value="His_biosynth"/>
    <property type="match status" value="1"/>
</dbReference>
<dbReference type="PANTHER" id="PTHR43090:SF2">
    <property type="entry name" value="1-(5-PHOSPHORIBOSYL)-5-[(5-PHOSPHORIBOSYLAMINO)METHYLIDENEAMINO] IMIDAZOLE-4-CARBOXAMIDE ISOMERASE"/>
    <property type="match status" value="1"/>
</dbReference>